<organism evidence="1 2">
    <name type="scientific">Athelia psychrophila</name>
    <dbReference type="NCBI Taxonomy" id="1759441"/>
    <lineage>
        <taxon>Eukaryota</taxon>
        <taxon>Fungi</taxon>
        <taxon>Dikarya</taxon>
        <taxon>Basidiomycota</taxon>
        <taxon>Agaricomycotina</taxon>
        <taxon>Agaricomycetes</taxon>
        <taxon>Agaricomycetidae</taxon>
        <taxon>Atheliales</taxon>
        <taxon>Atheliaceae</taxon>
        <taxon>Athelia</taxon>
    </lineage>
</organism>
<gene>
    <name evidence="1" type="ORF">FIBSPDRAFT_873795</name>
</gene>
<dbReference type="AlphaFoldDB" id="A0A165Y7I7"/>
<evidence type="ECO:0000313" key="1">
    <source>
        <dbReference type="EMBL" id="KZP09287.1"/>
    </source>
</evidence>
<protein>
    <submittedName>
        <fullName evidence="1">Uncharacterized protein</fullName>
    </submittedName>
</protein>
<proteinExistence type="predicted"/>
<reference evidence="1 2" key="1">
    <citation type="journal article" date="2016" name="Mol. Biol. Evol.">
        <title>Comparative Genomics of Early-Diverging Mushroom-Forming Fungi Provides Insights into the Origins of Lignocellulose Decay Capabilities.</title>
        <authorList>
            <person name="Nagy L.G."/>
            <person name="Riley R."/>
            <person name="Tritt A."/>
            <person name="Adam C."/>
            <person name="Daum C."/>
            <person name="Floudas D."/>
            <person name="Sun H."/>
            <person name="Yadav J.S."/>
            <person name="Pangilinan J."/>
            <person name="Larsson K.H."/>
            <person name="Matsuura K."/>
            <person name="Barry K."/>
            <person name="Labutti K."/>
            <person name="Kuo R."/>
            <person name="Ohm R.A."/>
            <person name="Bhattacharya S.S."/>
            <person name="Shirouzu T."/>
            <person name="Yoshinaga Y."/>
            <person name="Martin F.M."/>
            <person name="Grigoriev I.V."/>
            <person name="Hibbett D.S."/>
        </authorList>
    </citation>
    <scope>NUCLEOTIDE SEQUENCE [LARGE SCALE GENOMIC DNA]</scope>
    <source>
        <strain evidence="1 2">CBS 109695</strain>
    </source>
</reference>
<accession>A0A165Y7I7</accession>
<sequence>MLDDDDTRGPGRDSCYNFWVSNGRLPLPHEQPTLTLPRRRATWITERNPHQLLRRGAGALDGSAPTQSILHLSQTHYHCPPRRRLPTPYELQS</sequence>
<dbReference type="Proteomes" id="UP000076532">
    <property type="component" value="Unassembled WGS sequence"/>
</dbReference>
<keyword evidence="2" id="KW-1185">Reference proteome</keyword>
<feature type="non-terminal residue" evidence="1">
    <location>
        <position position="93"/>
    </location>
</feature>
<evidence type="ECO:0000313" key="2">
    <source>
        <dbReference type="Proteomes" id="UP000076532"/>
    </source>
</evidence>
<dbReference type="EMBL" id="KV417704">
    <property type="protein sequence ID" value="KZP09287.1"/>
    <property type="molecule type" value="Genomic_DNA"/>
</dbReference>
<name>A0A165Y7I7_9AGAM</name>